<dbReference type="AlphaFoldDB" id="A0AAJ4UWM8"/>
<keyword evidence="2" id="KW-1185">Reference proteome</keyword>
<sequence>MAGERTNRDATNVSVTVERRLDAPPEVVWDAIGDIDVTRAMLPGCEELDFGVDRDHVEAGDEGTATIAIGIGPLSPSFETDVKVLRRDYPKMAITASGSAAGSTFDTTADLSLAEVEGGEQTDVTWDATAAVSGRVEAFSGALKPVVGEVAQRFFEQLDDHVTDRTD</sequence>
<dbReference type="PANTHER" id="PTHR38588:SF1">
    <property type="entry name" value="BLL0334 PROTEIN"/>
    <property type="match status" value="1"/>
</dbReference>
<proteinExistence type="predicted"/>
<evidence type="ECO:0000313" key="2">
    <source>
        <dbReference type="Proteomes" id="UP000270581"/>
    </source>
</evidence>
<dbReference type="Pfam" id="PF06240">
    <property type="entry name" value="COXG"/>
    <property type="match status" value="1"/>
</dbReference>
<accession>A0AAJ4UWM8</accession>
<dbReference type="InterPro" id="IPR010419">
    <property type="entry name" value="CO_DH_gsu"/>
</dbReference>
<gene>
    <name evidence="1" type="ORF">Nmn1133_10430</name>
</gene>
<dbReference type="Gene3D" id="3.30.530.20">
    <property type="match status" value="1"/>
</dbReference>
<comment type="caution">
    <text evidence="1">The sequence shown here is derived from an EMBL/GenBank/DDBJ whole genome shotgun (WGS) entry which is preliminary data.</text>
</comment>
<dbReference type="PANTHER" id="PTHR38588">
    <property type="entry name" value="BLL0334 PROTEIN"/>
    <property type="match status" value="1"/>
</dbReference>
<evidence type="ECO:0000313" key="1">
    <source>
        <dbReference type="EMBL" id="RNJ27054.1"/>
    </source>
</evidence>
<reference evidence="1 2" key="1">
    <citation type="submission" date="2018-11" db="EMBL/GenBank/DDBJ databases">
        <title>Genome sequences of Natronomonas sp. CBA1133.</title>
        <authorList>
            <person name="Roh S.W."/>
            <person name="Cha I.-T."/>
        </authorList>
    </citation>
    <scope>NUCLEOTIDE SEQUENCE [LARGE SCALE GENOMIC DNA]</scope>
    <source>
        <strain evidence="1 2">CBA1133</strain>
    </source>
</reference>
<protein>
    <recommendedName>
        <fullName evidence="3">Carbon monoxide dehydrogenase subunit G</fullName>
    </recommendedName>
</protein>
<dbReference type="InterPro" id="IPR023393">
    <property type="entry name" value="START-like_dom_sf"/>
</dbReference>
<evidence type="ECO:0008006" key="3">
    <source>
        <dbReference type="Google" id="ProtNLM"/>
    </source>
</evidence>
<name>A0AAJ4UWM8_9EURY</name>
<dbReference type="Proteomes" id="UP000270581">
    <property type="component" value="Unassembled WGS sequence"/>
</dbReference>
<organism evidence="1 2">
    <name type="scientific">Halosegnis longus</name>
    <dbReference type="NCBI Taxonomy" id="2216012"/>
    <lineage>
        <taxon>Archaea</taxon>
        <taxon>Methanobacteriati</taxon>
        <taxon>Methanobacteriota</taxon>
        <taxon>Stenosarchaea group</taxon>
        <taxon>Halobacteria</taxon>
        <taxon>Halobacteriales</taxon>
        <taxon>Natronomonadaceae</taxon>
        <taxon>Halosegnis</taxon>
    </lineage>
</organism>
<dbReference type="EMBL" id="RJJC01000001">
    <property type="protein sequence ID" value="RNJ27054.1"/>
    <property type="molecule type" value="Genomic_DNA"/>
</dbReference>
<dbReference type="RefSeq" id="WP_075937113.1">
    <property type="nucleotide sequence ID" value="NZ_BDJH01000002.1"/>
</dbReference>
<dbReference type="SUPFAM" id="SSF55961">
    <property type="entry name" value="Bet v1-like"/>
    <property type="match status" value="1"/>
</dbReference>